<dbReference type="PROSITE" id="PS00109">
    <property type="entry name" value="PROTEIN_KINASE_TYR"/>
    <property type="match status" value="1"/>
</dbReference>
<accession>A0AAD4HGI7</accession>
<name>A0AAD4HGI7_9AGAM</name>
<protein>
    <submittedName>
        <fullName evidence="7">Kinase-like domain-containing protein</fullName>
    </submittedName>
</protein>
<dbReference type="InterPro" id="IPR000719">
    <property type="entry name" value="Prot_kinase_dom"/>
</dbReference>
<dbReference type="GO" id="GO:0005524">
    <property type="term" value="F:ATP binding"/>
    <property type="evidence" value="ECO:0007669"/>
    <property type="project" value="UniProtKB-KW"/>
</dbReference>
<comment type="caution">
    <text evidence="7">The sequence shown here is derived from an EMBL/GenBank/DDBJ whole genome shotgun (WGS) entry which is preliminary data.</text>
</comment>
<dbReference type="AlphaFoldDB" id="A0AAD4HGI7"/>
<dbReference type="EMBL" id="JABBWK010000063">
    <property type="protein sequence ID" value="KAG1895738.1"/>
    <property type="molecule type" value="Genomic_DNA"/>
</dbReference>
<keyword evidence="8" id="KW-1185">Reference proteome</keyword>
<dbReference type="GO" id="GO:0004674">
    <property type="term" value="F:protein serine/threonine kinase activity"/>
    <property type="evidence" value="ECO:0007669"/>
    <property type="project" value="TreeGrafter"/>
</dbReference>
<proteinExistence type="predicted"/>
<dbReference type="PROSITE" id="PS50011">
    <property type="entry name" value="PROTEIN_KINASE_DOM"/>
    <property type="match status" value="1"/>
</dbReference>
<reference evidence="7" key="1">
    <citation type="journal article" date="2020" name="New Phytol.">
        <title>Comparative genomics reveals dynamic genome evolution in host specialist ectomycorrhizal fungi.</title>
        <authorList>
            <person name="Lofgren L.A."/>
            <person name="Nguyen N.H."/>
            <person name="Vilgalys R."/>
            <person name="Ruytinx J."/>
            <person name="Liao H.L."/>
            <person name="Branco S."/>
            <person name="Kuo A."/>
            <person name="LaButti K."/>
            <person name="Lipzen A."/>
            <person name="Andreopoulos W."/>
            <person name="Pangilinan J."/>
            <person name="Riley R."/>
            <person name="Hundley H."/>
            <person name="Na H."/>
            <person name="Barry K."/>
            <person name="Grigoriev I.V."/>
            <person name="Stajich J.E."/>
            <person name="Kennedy P.G."/>
        </authorList>
    </citation>
    <scope>NUCLEOTIDE SEQUENCE</scope>
    <source>
        <strain evidence="7">FC203</strain>
    </source>
</reference>
<dbReference type="InterPro" id="IPR051681">
    <property type="entry name" value="Ser/Thr_Kinases-Pseudokinases"/>
</dbReference>
<keyword evidence="3 7" id="KW-0418">Kinase</keyword>
<feature type="domain" description="Protein kinase" evidence="6">
    <location>
        <begin position="93"/>
        <end position="371"/>
    </location>
</feature>
<dbReference type="SUPFAM" id="SSF56112">
    <property type="entry name" value="Protein kinase-like (PK-like)"/>
    <property type="match status" value="1"/>
</dbReference>
<evidence type="ECO:0000256" key="3">
    <source>
        <dbReference type="ARBA" id="ARBA00022777"/>
    </source>
</evidence>
<dbReference type="InterPro" id="IPR008266">
    <property type="entry name" value="Tyr_kinase_AS"/>
</dbReference>
<keyword evidence="2" id="KW-0547">Nucleotide-binding</keyword>
<sequence>MSIFTPLRALARQVPLYHDRPSSPSPSDVTRSSSGERQPHLSQTSFEYTSEDGESGRDSISEGVSQLIHLIPTATTQTSTYGLFTVDTSITTRKTKFPTASGGLADVYRCILNRGASPEEVAAKSPRYPSLTDAVAIARINHKLEREIKIWTGLKHQYILCLLGIATGFGPFRALVSPWMPNGTLNSYLRENTTLARMDRLRILKQITEGLKYLHDNNVIHGDLTSKNVLIAVDGSPRLADFGVSNIMVESNPAFSFHNGAVCWAAPELLFPEGETVPCATKSSDIYALGCIMLEVLYSKTPYWWISQKAQNAVQVVSSKYKGQEPINNAMQIQARHLDFLRRCWSINSKSRPSVEEVLGFLAEKAMSDWVSST</sequence>
<dbReference type="InterPro" id="IPR011009">
    <property type="entry name" value="Kinase-like_dom_sf"/>
</dbReference>
<keyword evidence="1" id="KW-0808">Transferase</keyword>
<feature type="region of interest" description="Disordered" evidence="5">
    <location>
        <begin position="15"/>
        <end position="59"/>
    </location>
</feature>
<evidence type="ECO:0000256" key="2">
    <source>
        <dbReference type="ARBA" id="ARBA00022741"/>
    </source>
</evidence>
<evidence type="ECO:0000313" key="8">
    <source>
        <dbReference type="Proteomes" id="UP001195769"/>
    </source>
</evidence>
<dbReference type="Gene3D" id="1.10.510.10">
    <property type="entry name" value="Transferase(Phosphotransferase) domain 1"/>
    <property type="match status" value="1"/>
</dbReference>
<dbReference type="RefSeq" id="XP_041221314.1">
    <property type="nucleotide sequence ID" value="XM_041372651.1"/>
</dbReference>
<gene>
    <name evidence="7" type="ORF">F5891DRAFT_651933</name>
</gene>
<evidence type="ECO:0000313" key="7">
    <source>
        <dbReference type="EMBL" id="KAG1895738.1"/>
    </source>
</evidence>
<dbReference type="GeneID" id="64666949"/>
<organism evidence="7 8">
    <name type="scientific">Suillus fuscotomentosus</name>
    <dbReference type="NCBI Taxonomy" id="1912939"/>
    <lineage>
        <taxon>Eukaryota</taxon>
        <taxon>Fungi</taxon>
        <taxon>Dikarya</taxon>
        <taxon>Basidiomycota</taxon>
        <taxon>Agaricomycotina</taxon>
        <taxon>Agaricomycetes</taxon>
        <taxon>Agaricomycetidae</taxon>
        <taxon>Boletales</taxon>
        <taxon>Suillineae</taxon>
        <taxon>Suillaceae</taxon>
        <taxon>Suillus</taxon>
    </lineage>
</organism>
<evidence type="ECO:0000259" key="6">
    <source>
        <dbReference type="PROSITE" id="PS50011"/>
    </source>
</evidence>
<dbReference type="Pfam" id="PF00069">
    <property type="entry name" value="Pkinase"/>
    <property type="match status" value="1"/>
</dbReference>
<dbReference type="PANTHER" id="PTHR44329">
    <property type="entry name" value="SERINE/THREONINE-PROTEIN KINASE TNNI3K-RELATED"/>
    <property type="match status" value="1"/>
</dbReference>
<evidence type="ECO:0000256" key="5">
    <source>
        <dbReference type="SAM" id="MobiDB-lite"/>
    </source>
</evidence>
<evidence type="ECO:0000256" key="1">
    <source>
        <dbReference type="ARBA" id="ARBA00022679"/>
    </source>
</evidence>
<dbReference type="Proteomes" id="UP001195769">
    <property type="component" value="Unassembled WGS sequence"/>
</dbReference>
<evidence type="ECO:0000256" key="4">
    <source>
        <dbReference type="ARBA" id="ARBA00022840"/>
    </source>
</evidence>
<keyword evidence="4" id="KW-0067">ATP-binding</keyword>
<dbReference type="PANTHER" id="PTHR44329:SF288">
    <property type="entry name" value="MITOGEN-ACTIVATED PROTEIN KINASE KINASE KINASE 20"/>
    <property type="match status" value="1"/>
</dbReference>